<keyword evidence="3" id="KW-1185">Reference proteome</keyword>
<evidence type="ECO:0000256" key="1">
    <source>
        <dbReference type="SAM" id="Phobius"/>
    </source>
</evidence>
<gene>
    <name evidence="2" type="ORF">L596_028022</name>
</gene>
<comment type="caution">
    <text evidence="2">The sequence shown here is derived from an EMBL/GenBank/DDBJ whole genome shotgun (WGS) entry which is preliminary data.</text>
</comment>
<dbReference type="EMBL" id="AZBU02000011">
    <property type="protein sequence ID" value="TKR60835.1"/>
    <property type="molecule type" value="Genomic_DNA"/>
</dbReference>
<protein>
    <submittedName>
        <fullName evidence="2">Uncharacterized protein</fullName>
    </submittedName>
</protein>
<keyword evidence="1" id="KW-0812">Transmembrane</keyword>
<organism evidence="2 3">
    <name type="scientific">Steinernema carpocapsae</name>
    <name type="common">Entomopathogenic nematode</name>
    <dbReference type="NCBI Taxonomy" id="34508"/>
    <lineage>
        <taxon>Eukaryota</taxon>
        <taxon>Metazoa</taxon>
        <taxon>Ecdysozoa</taxon>
        <taxon>Nematoda</taxon>
        <taxon>Chromadorea</taxon>
        <taxon>Rhabditida</taxon>
        <taxon>Tylenchina</taxon>
        <taxon>Panagrolaimomorpha</taxon>
        <taxon>Strongyloidoidea</taxon>
        <taxon>Steinernematidae</taxon>
        <taxon>Steinernema</taxon>
    </lineage>
</organism>
<sequence length="117" mass="13428">MPRSPRGFPICCPLLRVLFAFYFSLHFFFAKQFAATCRFATFGLGHCPRQLIIGPRHPCRSHVHDSPARSPSSEINRVAGWKNGIRKRLRTPLNLGFVRVYDIPYPFSNKPSFFQSA</sequence>
<keyword evidence="1" id="KW-1133">Transmembrane helix</keyword>
<feature type="transmembrane region" description="Helical" evidence="1">
    <location>
        <begin position="7"/>
        <end position="29"/>
    </location>
</feature>
<reference evidence="2 3" key="1">
    <citation type="journal article" date="2015" name="Genome Biol.">
        <title>Comparative genomics of Steinernema reveals deeply conserved gene regulatory networks.</title>
        <authorList>
            <person name="Dillman A.R."/>
            <person name="Macchietto M."/>
            <person name="Porter C.F."/>
            <person name="Rogers A."/>
            <person name="Williams B."/>
            <person name="Antoshechkin I."/>
            <person name="Lee M.M."/>
            <person name="Goodwin Z."/>
            <person name="Lu X."/>
            <person name="Lewis E.E."/>
            <person name="Goodrich-Blair H."/>
            <person name="Stock S.P."/>
            <person name="Adams B.J."/>
            <person name="Sternberg P.W."/>
            <person name="Mortazavi A."/>
        </authorList>
    </citation>
    <scope>NUCLEOTIDE SEQUENCE [LARGE SCALE GENOMIC DNA]</scope>
    <source>
        <strain evidence="2 3">ALL</strain>
    </source>
</reference>
<dbReference type="Proteomes" id="UP000298663">
    <property type="component" value="Unassembled WGS sequence"/>
</dbReference>
<reference evidence="2 3" key="2">
    <citation type="journal article" date="2019" name="G3 (Bethesda)">
        <title>Hybrid Assembly of the Genome of the Entomopathogenic Nematode Steinernema carpocapsae Identifies the X-Chromosome.</title>
        <authorList>
            <person name="Serra L."/>
            <person name="Macchietto M."/>
            <person name="Macias-Munoz A."/>
            <person name="McGill C.J."/>
            <person name="Rodriguez I.M."/>
            <person name="Rodriguez B."/>
            <person name="Murad R."/>
            <person name="Mortazavi A."/>
        </authorList>
    </citation>
    <scope>NUCLEOTIDE SEQUENCE [LARGE SCALE GENOMIC DNA]</scope>
    <source>
        <strain evidence="2 3">ALL</strain>
    </source>
</reference>
<keyword evidence="1" id="KW-0472">Membrane</keyword>
<dbReference type="AlphaFoldDB" id="A0A4V5ZXY4"/>
<evidence type="ECO:0000313" key="3">
    <source>
        <dbReference type="Proteomes" id="UP000298663"/>
    </source>
</evidence>
<proteinExistence type="predicted"/>
<accession>A0A4V5ZXY4</accession>
<name>A0A4V5ZXY4_STECR</name>
<evidence type="ECO:0000313" key="2">
    <source>
        <dbReference type="EMBL" id="TKR60835.1"/>
    </source>
</evidence>